<evidence type="ECO:0000313" key="3">
    <source>
        <dbReference type="Proteomes" id="UP000679220"/>
    </source>
</evidence>
<reference evidence="2" key="1">
    <citation type="journal article" date="2018" name="Int. J. Syst. Evol. Microbiol.">
        <title>Carboxylicivirga sediminis sp. nov., isolated from coastal sediment.</title>
        <authorList>
            <person name="Wang F.Q."/>
            <person name="Ren L.H."/>
            <person name="Zou R.J."/>
            <person name="Sun Y.Z."/>
            <person name="Liu X.J."/>
            <person name="Jiang F."/>
            <person name="Liu L.J."/>
        </authorList>
    </citation>
    <scope>NUCLEOTIDE SEQUENCE</scope>
    <source>
        <strain evidence="2">JR1</strain>
    </source>
</reference>
<accession>A0A941F934</accession>
<reference evidence="2" key="2">
    <citation type="submission" date="2021-04" db="EMBL/GenBank/DDBJ databases">
        <authorList>
            <person name="Zhang T."/>
            <person name="Zhang Y."/>
            <person name="Lu D."/>
            <person name="Zuo D."/>
            <person name="Du Z."/>
        </authorList>
    </citation>
    <scope>NUCLEOTIDE SEQUENCE</scope>
    <source>
        <strain evidence="2">JR1</strain>
    </source>
</reference>
<protein>
    <submittedName>
        <fullName evidence="2">Penicillin-binding protein activator LpoB</fullName>
    </submittedName>
</protein>
<dbReference type="Gene3D" id="3.40.50.10610">
    <property type="entry name" value="ABC-type transport auxiliary lipoprotein component"/>
    <property type="match status" value="1"/>
</dbReference>
<keyword evidence="1" id="KW-0732">Signal</keyword>
<name>A0A941F934_9BACT</name>
<dbReference type="PROSITE" id="PS51257">
    <property type="entry name" value="PROKAR_LIPOPROTEIN"/>
    <property type="match status" value="1"/>
</dbReference>
<feature type="signal peptide" evidence="1">
    <location>
        <begin position="1"/>
        <end position="24"/>
    </location>
</feature>
<dbReference type="AlphaFoldDB" id="A0A941F934"/>
<dbReference type="GO" id="GO:0031241">
    <property type="term" value="C:periplasmic side of cell outer membrane"/>
    <property type="evidence" value="ECO:0007669"/>
    <property type="project" value="TreeGrafter"/>
</dbReference>
<keyword evidence="3" id="KW-1185">Reference proteome</keyword>
<dbReference type="Pfam" id="PF13036">
    <property type="entry name" value="LpoB"/>
    <property type="match status" value="1"/>
</dbReference>
<dbReference type="EMBL" id="JAGTAR010000041">
    <property type="protein sequence ID" value="MBR8537833.1"/>
    <property type="molecule type" value="Genomic_DNA"/>
</dbReference>
<organism evidence="2 3">
    <name type="scientific">Carboxylicivirga sediminis</name>
    <dbReference type="NCBI Taxonomy" id="2006564"/>
    <lineage>
        <taxon>Bacteria</taxon>
        <taxon>Pseudomonadati</taxon>
        <taxon>Bacteroidota</taxon>
        <taxon>Bacteroidia</taxon>
        <taxon>Marinilabiliales</taxon>
        <taxon>Marinilabiliaceae</taxon>
        <taxon>Carboxylicivirga</taxon>
    </lineage>
</organism>
<dbReference type="GO" id="GO:0030234">
    <property type="term" value="F:enzyme regulator activity"/>
    <property type="evidence" value="ECO:0007669"/>
    <property type="project" value="TreeGrafter"/>
</dbReference>
<evidence type="ECO:0000313" key="2">
    <source>
        <dbReference type="EMBL" id="MBR8537833.1"/>
    </source>
</evidence>
<sequence length="196" mass="22123">MKRNLLFVLAIGLAVSLLTGCAHTVERVDTKEAIDLSGRWNDTDSRLVAEEMVNQVLGGAWIDNHQGDNNGQKPVVVVGLIYNKSHEHISAETFVKDVERAFINSGRVRLVQAGDKREELRRERAAQQEFASMATAKAWGKELGADFMLNGDINSIVDTYKKERVNFYKVNMELSNLETNEIVWIGDKEIKKYINN</sequence>
<dbReference type="PANTHER" id="PTHR40593:SF1">
    <property type="entry name" value="PENICILLIN-BINDING PROTEIN ACTIVATOR LPOB"/>
    <property type="match status" value="1"/>
</dbReference>
<feature type="chain" id="PRO_5037759413" evidence="1">
    <location>
        <begin position="25"/>
        <end position="196"/>
    </location>
</feature>
<dbReference type="RefSeq" id="WP_212192857.1">
    <property type="nucleotide sequence ID" value="NZ_JAGTAR010000041.1"/>
</dbReference>
<dbReference type="InterPro" id="IPR014094">
    <property type="entry name" value="LpoB"/>
</dbReference>
<comment type="caution">
    <text evidence="2">The sequence shown here is derived from an EMBL/GenBank/DDBJ whole genome shotgun (WGS) entry which is preliminary data.</text>
</comment>
<proteinExistence type="predicted"/>
<evidence type="ECO:0000256" key="1">
    <source>
        <dbReference type="SAM" id="SignalP"/>
    </source>
</evidence>
<dbReference type="GO" id="GO:0009252">
    <property type="term" value="P:peptidoglycan biosynthetic process"/>
    <property type="evidence" value="ECO:0007669"/>
    <property type="project" value="TreeGrafter"/>
</dbReference>
<dbReference type="Proteomes" id="UP000679220">
    <property type="component" value="Unassembled WGS sequence"/>
</dbReference>
<gene>
    <name evidence="2" type="ORF">KDU71_19835</name>
</gene>
<dbReference type="PANTHER" id="PTHR40593">
    <property type="entry name" value="PENICILLIN-BINDING PROTEIN ACTIVATOR LPOB"/>
    <property type="match status" value="1"/>
</dbReference>